<dbReference type="InterPro" id="IPR050267">
    <property type="entry name" value="Anti-sigma-factor_SerPK"/>
</dbReference>
<keyword evidence="3" id="KW-0808">Transferase</keyword>
<name>A0A1I3T0I3_9HYPH</name>
<keyword evidence="3" id="KW-0418">Kinase</keyword>
<dbReference type="RefSeq" id="WP_091525080.1">
    <property type="nucleotide sequence ID" value="NZ_FORF01000038.1"/>
</dbReference>
<dbReference type="CDD" id="cd16936">
    <property type="entry name" value="HATPase_RsbW-like"/>
    <property type="match status" value="1"/>
</dbReference>
<dbReference type="InterPro" id="IPR003594">
    <property type="entry name" value="HATPase_dom"/>
</dbReference>
<dbReference type="PANTHER" id="PTHR35526">
    <property type="entry name" value="ANTI-SIGMA-F FACTOR RSBW-RELATED"/>
    <property type="match status" value="1"/>
</dbReference>
<dbReference type="GO" id="GO:0004674">
    <property type="term" value="F:protein serine/threonine kinase activity"/>
    <property type="evidence" value="ECO:0007669"/>
    <property type="project" value="UniProtKB-KW"/>
</dbReference>
<keyword evidence="4" id="KW-1185">Reference proteome</keyword>
<dbReference type="OrthoDB" id="9792240at2"/>
<accession>A0A1I3T0I3</accession>
<proteinExistence type="predicted"/>
<evidence type="ECO:0000313" key="3">
    <source>
        <dbReference type="EMBL" id="SFJ63649.1"/>
    </source>
</evidence>
<dbReference type="PANTHER" id="PTHR35526:SF6">
    <property type="entry name" value="SLR1861 PROTEIN"/>
    <property type="match status" value="1"/>
</dbReference>
<dbReference type="Gene3D" id="3.30.565.10">
    <property type="entry name" value="Histidine kinase-like ATPase, C-terminal domain"/>
    <property type="match status" value="1"/>
</dbReference>
<dbReference type="Proteomes" id="UP000242763">
    <property type="component" value="Unassembled WGS sequence"/>
</dbReference>
<feature type="domain" description="Histidine kinase/HSP90-like ATPase" evidence="2">
    <location>
        <begin position="20"/>
        <end position="135"/>
    </location>
</feature>
<dbReference type="InterPro" id="IPR036890">
    <property type="entry name" value="HATPase_C_sf"/>
</dbReference>
<organism evidence="3 4">
    <name type="scientific">Aquamicrobium aerolatum DSM 21857</name>
    <dbReference type="NCBI Taxonomy" id="1121003"/>
    <lineage>
        <taxon>Bacteria</taxon>
        <taxon>Pseudomonadati</taxon>
        <taxon>Pseudomonadota</taxon>
        <taxon>Alphaproteobacteria</taxon>
        <taxon>Hyphomicrobiales</taxon>
        <taxon>Phyllobacteriaceae</taxon>
        <taxon>Aerobium</taxon>
    </lineage>
</organism>
<evidence type="ECO:0000313" key="4">
    <source>
        <dbReference type="Proteomes" id="UP000242763"/>
    </source>
</evidence>
<sequence length="145" mass="15930">MTINAGLKQRFEVEPLLDSIAIIQTAIDRAAAGVLDKRRLFQLNMAVEELMTNVVRHSGTSAAVEVLIQQQPDAFHVELADQGPPFDPFSQAPKPALEAGLEERPIGGLGVHLVQKMLDKVEYRREGGRNLVTLTMNLHGSEHQA</sequence>
<evidence type="ECO:0000259" key="2">
    <source>
        <dbReference type="Pfam" id="PF13581"/>
    </source>
</evidence>
<gene>
    <name evidence="3" type="ORF">SAMN03080618_03512</name>
</gene>
<dbReference type="AlphaFoldDB" id="A0A1I3T0I3"/>
<dbReference type="Pfam" id="PF13581">
    <property type="entry name" value="HATPase_c_2"/>
    <property type="match status" value="1"/>
</dbReference>
<dbReference type="EMBL" id="FORF01000038">
    <property type="protein sequence ID" value="SFJ63649.1"/>
    <property type="molecule type" value="Genomic_DNA"/>
</dbReference>
<dbReference type="SUPFAM" id="SSF55874">
    <property type="entry name" value="ATPase domain of HSP90 chaperone/DNA topoisomerase II/histidine kinase"/>
    <property type="match status" value="1"/>
</dbReference>
<protein>
    <submittedName>
        <fullName evidence="3">Anti-sigma regulatory factor (Ser/Thr protein kinase)</fullName>
    </submittedName>
</protein>
<keyword evidence="1" id="KW-0723">Serine/threonine-protein kinase</keyword>
<dbReference type="STRING" id="1121003.SAMN03080618_03512"/>
<reference evidence="4" key="1">
    <citation type="submission" date="2016-10" db="EMBL/GenBank/DDBJ databases">
        <authorList>
            <person name="Varghese N."/>
            <person name="Submissions S."/>
        </authorList>
    </citation>
    <scope>NUCLEOTIDE SEQUENCE [LARGE SCALE GENOMIC DNA]</scope>
    <source>
        <strain evidence="4">DSM 21857</strain>
    </source>
</reference>
<evidence type="ECO:0000256" key="1">
    <source>
        <dbReference type="ARBA" id="ARBA00022527"/>
    </source>
</evidence>